<keyword evidence="2" id="KW-1185">Reference proteome</keyword>
<name>A0A4R7DAE3_9SPHI</name>
<dbReference type="AlphaFoldDB" id="A0A4R7DAE3"/>
<gene>
    <name evidence="1" type="ORF">B0I21_102358</name>
</gene>
<evidence type="ECO:0000313" key="2">
    <source>
        <dbReference type="Proteomes" id="UP000294752"/>
    </source>
</evidence>
<dbReference type="Proteomes" id="UP000294752">
    <property type="component" value="Unassembled WGS sequence"/>
</dbReference>
<dbReference type="RefSeq" id="WP_133639310.1">
    <property type="nucleotide sequence ID" value="NZ_SNZV01000002.1"/>
</dbReference>
<dbReference type="EMBL" id="SNZV01000002">
    <property type="protein sequence ID" value="TDS16036.1"/>
    <property type="molecule type" value="Genomic_DNA"/>
</dbReference>
<reference evidence="1 2" key="1">
    <citation type="submission" date="2019-03" db="EMBL/GenBank/DDBJ databases">
        <title>Genomic Encyclopedia of Type Strains, Phase III (KMG-III): the genomes of soil and plant-associated and newly described type strains.</title>
        <authorList>
            <person name="Whitman W."/>
        </authorList>
    </citation>
    <scope>NUCLEOTIDE SEQUENCE [LARGE SCALE GENOMIC DNA]</scope>
    <source>
        <strain evidence="1 2">CGMCC 1.12801</strain>
    </source>
</reference>
<organism evidence="1 2">
    <name type="scientific">Sphingobacterium paludis</name>
    <dbReference type="NCBI Taxonomy" id="1476465"/>
    <lineage>
        <taxon>Bacteria</taxon>
        <taxon>Pseudomonadati</taxon>
        <taxon>Bacteroidota</taxon>
        <taxon>Sphingobacteriia</taxon>
        <taxon>Sphingobacteriales</taxon>
        <taxon>Sphingobacteriaceae</taxon>
        <taxon>Sphingobacterium</taxon>
    </lineage>
</organism>
<comment type="caution">
    <text evidence="1">The sequence shown here is derived from an EMBL/GenBank/DDBJ whole genome shotgun (WGS) entry which is preliminary data.</text>
</comment>
<dbReference type="OrthoDB" id="709252at2"/>
<protein>
    <submittedName>
        <fullName evidence="1">Uncharacterized protein</fullName>
    </submittedName>
</protein>
<evidence type="ECO:0000313" key="1">
    <source>
        <dbReference type="EMBL" id="TDS16036.1"/>
    </source>
</evidence>
<accession>A0A4R7DAE3</accession>
<sequence length="135" mass="15838">MGIRYEKDTILNWVNEMGKFLRLLVDKYEAFDEPVDPTIIANGYREFFNKERTWMLTRSETDLQAYVDNELELEQIRPLALLFLQDALVASNPEDQQTLLKRSKFLLNYVSTKLGSFSFEDYGNLATIDKLLRSE</sequence>
<proteinExistence type="predicted"/>